<dbReference type="AlphaFoldDB" id="A0A558R3E8"/>
<dbReference type="InterPro" id="IPR018968">
    <property type="entry name" value="Phasin"/>
</dbReference>
<proteinExistence type="predicted"/>
<evidence type="ECO:0000256" key="1">
    <source>
        <dbReference type="SAM" id="MobiDB-lite"/>
    </source>
</evidence>
<feature type="domain" description="Phasin" evidence="2">
    <location>
        <begin position="184"/>
        <end position="282"/>
    </location>
</feature>
<dbReference type="Proteomes" id="UP000318681">
    <property type="component" value="Unassembled WGS sequence"/>
</dbReference>
<gene>
    <name evidence="3" type="ORF">FOY91_11330</name>
</gene>
<comment type="caution">
    <text evidence="3">The sequence shown here is derived from an EMBL/GenBank/DDBJ whole genome shotgun (WGS) entry which is preliminary data.</text>
</comment>
<dbReference type="Pfam" id="PF09361">
    <property type="entry name" value="Phasin_2"/>
    <property type="match status" value="1"/>
</dbReference>
<organism evidence="3 4">
    <name type="scientific">Alterirhizorhabdus solaris</name>
    <dbReference type="NCBI Taxonomy" id="2529389"/>
    <lineage>
        <taxon>Bacteria</taxon>
        <taxon>Pseudomonadati</taxon>
        <taxon>Pseudomonadota</taxon>
        <taxon>Alphaproteobacteria</taxon>
        <taxon>Sphingomonadales</taxon>
        <taxon>Rhizorhabdaceae</taxon>
        <taxon>Alterirhizorhabdus</taxon>
    </lineage>
</organism>
<dbReference type="NCBIfam" id="TIGR01841">
    <property type="entry name" value="phasin"/>
    <property type="match status" value="1"/>
</dbReference>
<dbReference type="OrthoDB" id="8479795at2"/>
<dbReference type="EMBL" id="VNIM01000041">
    <property type="protein sequence ID" value="TVV73858.1"/>
    <property type="molecule type" value="Genomic_DNA"/>
</dbReference>
<sequence length="295" mass="30305">MRADMNEPKDGKGGSKTAKPANKPAIVPAAKSVPAAPLMKMRPAAKPPEKARPLPTPPSVTAIEIKSADTSVPVEPSALPAVEPTPAPAPAVADVPVVPERVAAPQPEPVAVASAKSDTVAPSKPVPVAAPVPTPAFTRGIFNMATSFDAATNPAAAAEKVQAAFGGMNDRAKSAMEKGAKFSEEMTELTKGNVEAIVASSKIVAKGAESLVQEATEFSKKNFESTTALFKSLAGVKSPTELFQLQSEFAKSSFDAAVAEASKLSEAFVKLAGEVAQPLSNRYAVAAEKLKVPAL</sequence>
<accession>A0A558R3E8</accession>
<evidence type="ECO:0000313" key="3">
    <source>
        <dbReference type="EMBL" id="TVV73858.1"/>
    </source>
</evidence>
<reference evidence="3 4" key="1">
    <citation type="submission" date="2019-07" db="EMBL/GenBank/DDBJ databases">
        <title>Sphingomonas solaris sp. nov., isolated from a solar panel from Boston, Massachusetts.</title>
        <authorList>
            <person name="Tanner K."/>
            <person name="Pascual J."/>
            <person name="Mancuso C."/>
            <person name="Pereto J."/>
            <person name="Khalil A."/>
            <person name="Vilanova C."/>
        </authorList>
    </citation>
    <scope>NUCLEOTIDE SEQUENCE [LARGE SCALE GENOMIC DNA]</scope>
    <source>
        <strain evidence="3 4">R4DWN</strain>
    </source>
</reference>
<keyword evidence="4" id="KW-1185">Reference proteome</keyword>
<feature type="region of interest" description="Disordered" evidence="1">
    <location>
        <begin position="1"/>
        <end position="60"/>
    </location>
</feature>
<evidence type="ECO:0000313" key="4">
    <source>
        <dbReference type="Proteomes" id="UP000318681"/>
    </source>
</evidence>
<protein>
    <submittedName>
        <fullName evidence="3">Phasin family protein</fullName>
    </submittedName>
</protein>
<dbReference type="InterPro" id="IPR010127">
    <property type="entry name" value="Phasin_subfam-1"/>
</dbReference>
<evidence type="ECO:0000259" key="2">
    <source>
        <dbReference type="Pfam" id="PF09361"/>
    </source>
</evidence>
<feature type="compositionally biased region" description="Basic and acidic residues" evidence="1">
    <location>
        <begin position="1"/>
        <end position="13"/>
    </location>
</feature>
<name>A0A558R3E8_9SPHN</name>